<comment type="caution">
    <text evidence="5">The sequence shown here is derived from an EMBL/GenBank/DDBJ whole genome shotgun (WGS) entry which is preliminary data.</text>
</comment>
<feature type="region of interest" description="Disordered" evidence="2">
    <location>
        <begin position="407"/>
        <end position="426"/>
    </location>
</feature>
<feature type="region of interest" description="Disordered" evidence="2">
    <location>
        <begin position="1"/>
        <end position="43"/>
    </location>
</feature>
<sequence length="433" mass="48346">MASDDPFFSPQSDDRTIIRPVPGGKRSDIQQQSPPSEVSHKAVTPYPRLGRLNPLEKAASGLLALLTRLNTSRSQSDPAGLKNKIIQEIQHFQINAQANDIDLQTVSSARYVMCTVLDEAVLNTPWGNNSGWSQQSLLSLFHKEVSGGERFFDLLKSLAQNPGKNRNLLELMYLCLALGFEGRYRLIEGGKNKLASIREWLFEILQQERGAVDQALSPHWQGVTDRRHPLTRLVPLWVFGATAAALLAIMFSFFLFQLNKNSDPVFREMSKIKPIGMEATKTEPLLPPESEIKPTLSMLLADEIELGKIKIIELTQGSTLTIQEDNLFKSGSPSINRSLIPLLYKIADSLNQLQGQILITGHSDNNPIRSTRYPSNWHLSKARANAIAFVIKQKLIDPERITVEGKSDLEPVATNDTPEGRAKNRRVEISLLK</sequence>
<dbReference type="NCBIfam" id="TIGR03349">
    <property type="entry name" value="IV_VI_DotU"/>
    <property type="match status" value="1"/>
</dbReference>
<dbReference type="InterPro" id="IPR006665">
    <property type="entry name" value="OmpA-like"/>
</dbReference>
<dbReference type="NCBIfam" id="NF038228">
    <property type="entry name" value="IcmH_DotU_IVB"/>
    <property type="match status" value="1"/>
</dbReference>
<evidence type="ECO:0000256" key="2">
    <source>
        <dbReference type="SAM" id="MobiDB-lite"/>
    </source>
</evidence>
<dbReference type="Gene3D" id="3.30.1330.60">
    <property type="entry name" value="OmpA-like domain"/>
    <property type="match status" value="1"/>
</dbReference>
<keyword evidence="1 3" id="KW-0472">Membrane</keyword>
<dbReference type="InterPro" id="IPR017733">
    <property type="entry name" value="OmpA-like_dom_proteobacteria"/>
</dbReference>
<organism evidence="5 6">
    <name type="scientific">Candidatus Methylobacter favarea</name>
    <dbReference type="NCBI Taxonomy" id="2707345"/>
    <lineage>
        <taxon>Bacteria</taxon>
        <taxon>Pseudomonadati</taxon>
        <taxon>Pseudomonadota</taxon>
        <taxon>Gammaproteobacteria</taxon>
        <taxon>Methylococcales</taxon>
        <taxon>Methylococcaceae</taxon>
        <taxon>Methylobacter</taxon>
    </lineage>
</organism>
<dbReference type="PANTHER" id="PTHR38033">
    <property type="entry name" value="MEMBRANE PROTEIN-RELATED"/>
    <property type="match status" value="1"/>
</dbReference>
<feature type="transmembrane region" description="Helical" evidence="3">
    <location>
        <begin position="236"/>
        <end position="256"/>
    </location>
</feature>
<dbReference type="PANTHER" id="PTHR38033:SF1">
    <property type="entry name" value="DOTU FAMILY TYPE IV_VI SECRETION SYSTEM PROTEIN"/>
    <property type="match status" value="1"/>
</dbReference>
<dbReference type="Proteomes" id="UP000494216">
    <property type="component" value="Unassembled WGS sequence"/>
</dbReference>
<dbReference type="RefSeq" id="WP_174624675.1">
    <property type="nucleotide sequence ID" value="NZ_CADCXN010000024.1"/>
</dbReference>
<evidence type="ECO:0000256" key="3">
    <source>
        <dbReference type="SAM" id="Phobius"/>
    </source>
</evidence>
<dbReference type="NCBIfam" id="TIGR03350">
    <property type="entry name" value="type_VI_ompA"/>
    <property type="match status" value="1"/>
</dbReference>
<dbReference type="PROSITE" id="PS51123">
    <property type="entry name" value="OMPA_2"/>
    <property type="match status" value="1"/>
</dbReference>
<name>A0A8S0WHB9_9GAMM</name>
<keyword evidence="3" id="KW-1133">Transmembrane helix</keyword>
<feature type="compositionally biased region" description="Low complexity" evidence="2">
    <location>
        <begin position="1"/>
        <end position="11"/>
    </location>
</feature>
<dbReference type="Pfam" id="PF09850">
    <property type="entry name" value="DotU"/>
    <property type="match status" value="1"/>
</dbReference>
<reference evidence="5 6" key="1">
    <citation type="submission" date="2020-02" db="EMBL/GenBank/DDBJ databases">
        <authorList>
            <person name="Hogendoorn C."/>
        </authorList>
    </citation>
    <scope>NUCLEOTIDE SEQUENCE [LARGE SCALE GENOMIC DNA]</scope>
    <source>
        <strain evidence="5">METHB21</strain>
    </source>
</reference>
<accession>A0A8S0WHB9</accession>
<dbReference type="GO" id="GO:0016020">
    <property type="term" value="C:membrane"/>
    <property type="evidence" value="ECO:0007669"/>
    <property type="project" value="UniProtKB-UniRule"/>
</dbReference>
<keyword evidence="3" id="KW-0812">Transmembrane</keyword>
<dbReference type="InterPro" id="IPR036737">
    <property type="entry name" value="OmpA-like_sf"/>
</dbReference>
<dbReference type="Pfam" id="PF00691">
    <property type="entry name" value="OmpA"/>
    <property type="match status" value="1"/>
</dbReference>
<protein>
    <submittedName>
        <fullName evidence="5">Outer membrane protein ImpK/VasF, OmpA/MotB</fullName>
    </submittedName>
</protein>
<keyword evidence="6" id="KW-1185">Reference proteome</keyword>
<evidence type="ECO:0000313" key="6">
    <source>
        <dbReference type="Proteomes" id="UP000494216"/>
    </source>
</evidence>
<proteinExistence type="predicted"/>
<feature type="domain" description="OmpA-like" evidence="4">
    <location>
        <begin position="315"/>
        <end position="433"/>
    </location>
</feature>
<dbReference type="SUPFAM" id="SSF103088">
    <property type="entry name" value="OmpA-like"/>
    <property type="match status" value="1"/>
</dbReference>
<dbReference type="InterPro" id="IPR017732">
    <property type="entry name" value="T4/T6SS_DotU"/>
</dbReference>
<dbReference type="InterPro" id="IPR038522">
    <property type="entry name" value="T4/T6SS_DotU_sf"/>
</dbReference>
<dbReference type="EMBL" id="CADCXN010000024">
    <property type="protein sequence ID" value="CAA9889689.1"/>
    <property type="molecule type" value="Genomic_DNA"/>
</dbReference>
<dbReference type="CDD" id="cd07185">
    <property type="entry name" value="OmpA_C-like"/>
    <property type="match status" value="1"/>
</dbReference>
<dbReference type="AlphaFoldDB" id="A0A8S0WHB9"/>
<gene>
    <name evidence="5" type="ORF">METHB2_120048</name>
</gene>
<evidence type="ECO:0000259" key="4">
    <source>
        <dbReference type="PROSITE" id="PS51123"/>
    </source>
</evidence>
<evidence type="ECO:0000313" key="5">
    <source>
        <dbReference type="EMBL" id="CAA9889689.1"/>
    </source>
</evidence>
<evidence type="ECO:0000256" key="1">
    <source>
        <dbReference type="PROSITE-ProRule" id="PRU00473"/>
    </source>
</evidence>
<dbReference type="Gene3D" id="1.25.40.590">
    <property type="entry name" value="Type IV / VI secretion system, DotU"/>
    <property type="match status" value="1"/>
</dbReference>